<evidence type="ECO:0000313" key="2">
    <source>
        <dbReference type="EMBL" id="PIV08571.1"/>
    </source>
</evidence>
<evidence type="ECO:0000313" key="3">
    <source>
        <dbReference type="Proteomes" id="UP000230119"/>
    </source>
</evidence>
<feature type="non-terminal residue" evidence="2">
    <location>
        <position position="314"/>
    </location>
</feature>
<dbReference type="AlphaFoldDB" id="A0A2M7BSX0"/>
<keyword evidence="1" id="KW-0472">Membrane</keyword>
<proteinExistence type="predicted"/>
<comment type="caution">
    <text evidence="2">The sequence shown here is derived from an EMBL/GenBank/DDBJ whole genome shotgun (WGS) entry which is preliminary data.</text>
</comment>
<gene>
    <name evidence="2" type="ORF">COS52_02005</name>
</gene>
<reference evidence="3" key="1">
    <citation type="submission" date="2017-09" db="EMBL/GenBank/DDBJ databases">
        <title>Depth-based differentiation of microbial function through sediment-hosted aquifers and enrichment of novel symbionts in the deep terrestrial subsurface.</title>
        <authorList>
            <person name="Probst A.J."/>
            <person name="Ladd B."/>
            <person name="Jarett J.K."/>
            <person name="Geller-Mcgrath D.E."/>
            <person name="Sieber C.M.K."/>
            <person name="Emerson J.B."/>
            <person name="Anantharaman K."/>
            <person name="Thomas B.C."/>
            <person name="Malmstrom R."/>
            <person name="Stieglmeier M."/>
            <person name="Klingl A."/>
            <person name="Woyke T."/>
            <person name="Ryan C.M."/>
            <person name="Banfield J.F."/>
        </authorList>
    </citation>
    <scope>NUCLEOTIDE SEQUENCE [LARGE SCALE GENOMIC DNA]</scope>
</reference>
<name>A0A2M7BSX0_9BACT</name>
<dbReference type="Proteomes" id="UP000230119">
    <property type="component" value="Unassembled WGS sequence"/>
</dbReference>
<protein>
    <submittedName>
        <fullName evidence="2">Uncharacterized protein</fullName>
    </submittedName>
</protein>
<feature type="transmembrane region" description="Helical" evidence="1">
    <location>
        <begin position="79"/>
        <end position="98"/>
    </location>
</feature>
<accession>A0A2M7BSX0</accession>
<keyword evidence="1" id="KW-0812">Transmembrane</keyword>
<dbReference type="EMBL" id="PEVA01000083">
    <property type="protein sequence ID" value="PIV08571.1"/>
    <property type="molecule type" value="Genomic_DNA"/>
</dbReference>
<organism evidence="2 3">
    <name type="scientific">Candidatus Roizmanbacteria bacterium CG03_land_8_20_14_0_80_39_12</name>
    <dbReference type="NCBI Taxonomy" id="1974847"/>
    <lineage>
        <taxon>Bacteria</taxon>
        <taxon>Candidatus Roizmaniibacteriota</taxon>
    </lineage>
</organism>
<keyword evidence="1" id="KW-1133">Transmembrane helix</keyword>
<sequence length="314" mass="33388">MKILTNKTIGSFITQLSNKSLSSKEALSQVEIALSFINWLSSADKISENDSVRYRSELYKAKRSFTAPKAPSLPFPLKYVGLSLAVLSLILIGTGIYLRYYKNAKTPFAYSTAPVQAGRIISFQGRLTDTLGNPITAPIDISYSFYTAPTGGSPITSSTRVCTASPDQDGIFNSLIGNDTGPSCNTELPTSIFTENPNVYLGVTIGSEITEMSPRQQIANVGYAINSETLQGMPPGQNVSNVPFINKDGNLLIAAANPGLRSTYASANFTISSAQATTIQSAGSGDITLSASEGGSLRFKAYNGTLAEVMTILN</sequence>
<evidence type="ECO:0000256" key="1">
    <source>
        <dbReference type="SAM" id="Phobius"/>
    </source>
</evidence>